<name>M2SPK6_COCH5</name>
<evidence type="ECO:0000313" key="2">
    <source>
        <dbReference type="EMBL" id="EMD87260.1"/>
    </source>
</evidence>
<protein>
    <submittedName>
        <fullName evidence="2">Uncharacterized protein</fullName>
    </submittedName>
</protein>
<dbReference type="EMBL" id="KB445582">
    <property type="protein sequence ID" value="EMD87260.1"/>
    <property type="molecule type" value="Genomic_DNA"/>
</dbReference>
<evidence type="ECO:0000313" key="3">
    <source>
        <dbReference type="Proteomes" id="UP000016936"/>
    </source>
</evidence>
<feature type="signal peptide" evidence="1">
    <location>
        <begin position="1"/>
        <end position="19"/>
    </location>
</feature>
<dbReference type="HOGENOM" id="CLU_3092892_0_0_1"/>
<keyword evidence="1" id="KW-0732">Signal</keyword>
<feature type="chain" id="PRO_5004025997" evidence="1">
    <location>
        <begin position="20"/>
        <end position="53"/>
    </location>
</feature>
<sequence>MGWDCPPGIGAGLWMTSSAVQLSVTVGPGGWEEAFTCKTVALATALGRERRRR</sequence>
<accession>M2SPK6</accession>
<keyword evidence="3" id="KW-1185">Reference proteome</keyword>
<dbReference type="Proteomes" id="UP000016936">
    <property type="component" value="Unassembled WGS sequence"/>
</dbReference>
<organism evidence="2 3">
    <name type="scientific">Cochliobolus heterostrophus (strain C5 / ATCC 48332 / race O)</name>
    <name type="common">Southern corn leaf blight fungus</name>
    <name type="synonym">Bipolaris maydis</name>
    <dbReference type="NCBI Taxonomy" id="701091"/>
    <lineage>
        <taxon>Eukaryota</taxon>
        <taxon>Fungi</taxon>
        <taxon>Dikarya</taxon>
        <taxon>Ascomycota</taxon>
        <taxon>Pezizomycotina</taxon>
        <taxon>Dothideomycetes</taxon>
        <taxon>Pleosporomycetidae</taxon>
        <taxon>Pleosporales</taxon>
        <taxon>Pleosporineae</taxon>
        <taxon>Pleosporaceae</taxon>
        <taxon>Bipolaris</taxon>
    </lineage>
</organism>
<evidence type="ECO:0000256" key="1">
    <source>
        <dbReference type="SAM" id="SignalP"/>
    </source>
</evidence>
<reference evidence="2 3" key="1">
    <citation type="journal article" date="2012" name="PLoS Pathog.">
        <title>Diverse lifestyles and strategies of plant pathogenesis encoded in the genomes of eighteen Dothideomycetes fungi.</title>
        <authorList>
            <person name="Ohm R.A."/>
            <person name="Feau N."/>
            <person name="Henrissat B."/>
            <person name="Schoch C.L."/>
            <person name="Horwitz B.A."/>
            <person name="Barry K.W."/>
            <person name="Condon B.J."/>
            <person name="Copeland A.C."/>
            <person name="Dhillon B."/>
            <person name="Glaser F."/>
            <person name="Hesse C.N."/>
            <person name="Kosti I."/>
            <person name="LaButti K."/>
            <person name="Lindquist E.A."/>
            <person name="Lucas S."/>
            <person name="Salamov A.A."/>
            <person name="Bradshaw R.E."/>
            <person name="Ciuffetti L."/>
            <person name="Hamelin R.C."/>
            <person name="Kema G.H.J."/>
            <person name="Lawrence C."/>
            <person name="Scott J.A."/>
            <person name="Spatafora J.W."/>
            <person name="Turgeon B.G."/>
            <person name="de Wit P.J.G.M."/>
            <person name="Zhong S."/>
            <person name="Goodwin S.B."/>
            <person name="Grigoriev I.V."/>
        </authorList>
    </citation>
    <scope>NUCLEOTIDE SEQUENCE [LARGE SCALE GENOMIC DNA]</scope>
    <source>
        <strain evidence="3">C5 / ATCC 48332 / race O</strain>
    </source>
</reference>
<feature type="non-terminal residue" evidence="2">
    <location>
        <position position="53"/>
    </location>
</feature>
<proteinExistence type="predicted"/>
<gene>
    <name evidence="2" type="ORF">COCHEDRAFT_1023456</name>
</gene>
<dbReference type="AlphaFoldDB" id="M2SPK6"/>
<reference evidence="3" key="2">
    <citation type="journal article" date="2013" name="PLoS Genet.">
        <title>Comparative genome structure, secondary metabolite, and effector coding capacity across Cochliobolus pathogens.</title>
        <authorList>
            <person name="Condon B.J."/>
            <person name="Leng Y."/>
            <person name="Wu D."/>
            <person name="Bushley K.E."/>
            <person name="Ohm R.A."/>
            <person name="Otillar R."/>
            <person name="Martin J."/>
            <person name="Schackwitz W."/>
            <person name="Grimwood J."/>
            <person name="MohdZainudin N."/>
            <person name="Xue C."/>
            <person name="Wang R."/>
            <person name="Manning V.A."/>
            <person name="Dhillon B."/>
            <person name="Tu Z.J."/>
            <person name="Steffenson B.J."/>
            <person name="Salamov A."/>
            <person name="Sun H."/>
            <person name="Lowry S."/>
            <person name="LaButti K."/>
            <person name="Han J."/>
            <person name="Copeland A."/>
            <person name="Lindquist E."/>
            <person name="Barry K."/>
            <person name="Schmutz J."/>
            <person name="Baker S.E."/>
            <person name="Ciuffetti L.M."/>
            <person name="Grigoriev I.V."/>
            <person name="Zhong S."/>
            <person name="Turgeon B.G."/>
        </authorList>
    </citation>
    <scope>NUCLEOTIDE SEQUENCE [LARGE SCALE GENOMIC DNA]</scope>
    <source>
        <strain evidence="3">C5 / ATCC 48332 / race O</strain>
    </source>
</reference>
<dbReference type="OrthoDB" id="3693520at2759"/>